<gene>
    <name evidence="1" type="ORF">U0C82_01800</name>
</gene>
<dbReference type="InterPro" id="IPR043129">
    <property type="entry name" value="ATPase_NBD"/>
</dbReference>
<dbReference type="EMBL" id="JAXLPB010000001">
    <property type="protein sequence ID" value="MDY8107882.1"/>
    <property type="molecule type" value="Genomic_DNA"/>
</dbReference>
<dbReference type="InterPro" id="IPR042258">
    <property type="entry name" value="DGOK_N"/>
</dbReference>
<keyword evidence="2" id="KW-1185">Reference proteome</keyword>
<evidence type="ECO:0000313" key="2">
    <source>
        <dbReference type="Proteomes" id="UP001294412"/>
    </source>
</evidence>
<name>A0ABU5HXL1_9HYPH</name>
<dbReference type="CDD" id="cd24012">
    <property type="entry name" value="ASKHA_NBD_KDGal-kinase"/>
    <property type="match status" value="1"/>
</dbReference>
<comment type="caution">
    <text evidence="1">The sequence shown here is derived from an EMBL/GenBank/DDBJ whole genome shotgun (WGS) entry which is preliminary data.</text>
</comment>
<evidence type="ECO:0000313" key="1">
    <source>
        <dbReference type="EMBL" id="MDY8107882.1"/>
    </source>
</evidence>
<dbReference type="Gene3D" id="3.30.420.300">
    <property type="entry name" value="2-keto-3-deoxy-galactonokinase, substrate binding domain"/>
    <property type="match status" value="1"/>
</dbReference>
<accession>A0ABU5HXL1</accession>
<dbReference type="Pfam" id="PF05035">
    <property type="entry name" value="DGOK"/>
    <property type="match status" value="1"/>
</dbReference>
<dbReference type="Proteomes" id="UP001294412">
    <property type="component" value="Unassembled WGS sequence"/>
</dbReference>
<dbReference type="SUPFAM" id="SSF53067">
    <property type="entry name" value="Actin-like ATPase domain"/>
    <property type="match status" value="1"/>
</dbReference>
<proteinExistence type="predicted"/>
<dbReference type="InterPro" id="IPR042257">
    <property type="entry name" value="DGOK_C"/>
</dbReference>
<dbReference type="RefSeq" id="WP_322185302.1">
    <property type="nucleotide sequence ID" value="NZ_JAXLPB010000001.1"/>
</dbReference>
<sequence>MPDWIAVDWGTSHLRVWLMERSGAAIGQRTSSRGMGTLAPHEFEPVLLDLIADSLPDAGPLPVVCCGMVGARQGWSEAAYASLPCPPPTTETATRVACEDGRIEVFILPGVKQADPPDVMRGEETQIAGFLAQEPAFDGVLCLPGTHTKWVRVSGGEITGLRTFMTGELFALLSTRSVLRHSVGGDAFDAADFRRAVSGIVDDPAGLAARLFSIRAGSLLDGDDPGRSRATLSGLLIGAELAASADIWKGRNVCIIGAGGLSDLYRQAIETKQVSVRTVSGDGMTLAGLVAAYRELRKTHQP</sequence>
<reference evidence="1 2" key="1">
    <citation type="submission" date="2023-12" db="EMBL/GenBank/DDBJ databases">
        <title>Description of Novel Strain Fulvimarina sp. 2208YS6-2-32 isolated from Uroteuthis (Photololigo) edulis.</title>
        <authorList>
            <person name="Park J.-S."/>
        </authorList>
    </citation>
    <scope>NUCLEOTIDE SEQUENCE [LARGE SCALE GENOMIC DNA]</scope>
    <source>
        <strain evidence="1 2">2208YS6-2-32</strain>
    </source>
</reference>
<organism evidence="1 2">
    <name type="scientific">Fulvimarina uroteuthidis</name>
    <dbReference type="NCBI Taxonomy" id="3098149"/>
    <lineage>
        <taxon>Bacteria</taxon>
        <taxon>Pseudomonadati</taxon>
        <taxon>Pseudomonadota</taxon>
        <taxon>Alphaproteobacteria</taxon>
        <taxon>Hyphomicrobiales</taxon>
        <taxon>Aurantimonadaceae</taxon>
        <taxon>Fulvimarina</taxon>
    </lineage>
</organism>
<dbReference type="Gene3D" id="3.30.420.310">
    <property type="entry name" value="2-keto-3-deoxy-galactonokinase, C-terminal domain"/>
    <property type="match status" value="1"/>
</dbReference>
<protein>
    <submittedName>
        <fullName evidence="1">2-dehydro-3-deoxygalactonokinase</fullName>
    </submittedName>
</protein>
<dbReference type="InterPro" id="IPR007729">
    <property type="entry name" value="DGOK"/>
</dbReference>